<dbReference type="GO" id="GO:0008427">
    <property type="term" value="F:calcium-dependent protein kinase inhibitor activity"/>
    <property type="evidence" value="ECO:0007669"/>
    <property type="project" value="TreeGrafter"/>
</dbReference>
<sequence length="83" mass="9066">EAEVLAPYCGDKLGHYGRGGRWAISLPCRLQDTSNFFAGRARGPKLGAESAEQERVSRLVLVIEDDRIDDVLKNLSEKAPPGV</sequence>
<accession>A0A8C0J7T4</accession>
<dbReference type="Ensembl" id="ENSCABT00000030249.1">
    <property type="protein sequence ID" value="ENSCABP00000027615.1"/>
    <property type="gene ID" value="ENSCABG00000020293.1"/>
</dbReference>
<dbReference type="Pfam" id="PF15170">
    <property type="entry name" value="CaM-KIIN"/>
    <property type="match status" value="1"/>
</dbReference>
<keyword evidence="2" id="KW-0649">Protein kinase inhibitor</keyword>
<evidence type="ECO:0000313" key="3">
    <source>
        <dbReference type="Ensembl" id="ENSCABP00000027615.1"/>
    </source>
</evidence>
<dbReference type="Proteomes" id="UP000694404">
    <property type="component" value="Unplaced"/>
</dbReference>
<keyword evidence="4" id="KW-1185">Reference proteome</keyword>
<dbReference type="AlphaFoldDB" id="A0A8C0J7T4"/>
<protein>
    <submittedName>
        <fullName evidence="3">Uncharacterized protein</fullName>
    </submittedName>
</protein>
<evidence type="ECO:0000313" key="4">
    <source>
        <dbReference type="Proteomes" id="UP000694404"/>
    </source>
</evidence>
<reference evidence="3" key="2">
    <citation type="submission" date="2025-09" db="UniProtKB">
        <authorList>
            <consortium name="Ensembl"/>
        </authorList>
    </citation>
    <scope>IDENTIFICATION</scope>
</reference>
<proteinExistence type="inferred from homology"/>
<dbReference type="InterPro" id="IPR026779">
    <property type="entry name" value="Camk2n"/>
</dbReference>
<dbReference type="PANTHER" id="PTHR31007">
    <property type="entry name" value="CALCIUM/CALMODULIN-DEPENDENT PROTEIN KINASE II INHIBITOR 2"/>
    <property type="match status" value="1"/>
</dbReference>
<evidence type="ECO:0000256" key="1">
    <source>
        <dbReference type="ARBA" id="ARBA00009996"/>
    </source>
</evidence>
<dbReference type="GO" id="GO:0019901">
    <property type="term" value="F:protein kinase binding"/>
    <property type="evidence" value="ECO:0007669"/>
    <property type="project" value="TreeGrafter"/>
</dbReference>
<comment type="similarity">
    <text evidence="1">Belongs to the CAMK2N family.</text>
</comment>
<reference evidence="3" key="1">
    <citation type="submission" date="2025-08" db="UniProtKB">
        <authorList>
            <consortium name="Ensembl"/>
        </authorList>
    </citation>
    <scope>IDENTIFICATION</scope>
</reference>
<evidence type="ECO:0000256" key="2">
    <source>
        <dbReference type="ARBA" id="ARBA00023013"/>
    </source>
</evidence>
<organism evidence="3 4">
    <name type="scientific">Chelonoidis abingdonii</name>
    <name type="common">Abingdon island giant tortoise</name>
    <name type="synonym">Testudo abingdonii</name>
    <dbReference type="NCBI Taxonomy" id="106734"/>
    <lineage>
        <taxon>Eukaryota</taxon>
        <taxon>Metazoa</taxon>
        <taxon>Chordata</taxon>
        <taxon>Craniata</taxon>
        <taxon>Vertebrata</taxon>
        <taxon>Euteleostomi</taxon>
        <taxon>Archelosauria</taxon>
        <taxon>Testudinata</taxon>
        <taxon>Testudines</taxon>
        <taxon>Cryptodira</taxon>
        <taxon>Durocryptodira</taxon>
        <taxon>Testudinoidea</taxon>
        <taxon>Testudinidae</taxon>
        <taxon>Chelonoidis</taxon>
    </lineage>
</organism>
<name>A0A8C0J7T4_CHEAB</name>